<sequence length="175" mass="19361">MEPHPSRGRFNLRVSSWERSASRSSVHSIVVACTLANQQPFSYERSSFIPSVIESVVPKLLVLHPFYHSFPRACLNTIRSSRRLFDLPRPVVVVVFAFSFQATTGEERSDHSKAGWKEKKVHLLPRSWQLPAACAAIAGYLMSFSGAKSAILDFNTNTAAISTQQRSITALAIGA</sequence>
<organism evidence="1 2">
    <name type="scientific">Ensete ventricosum</name>
    <name type="common">Abyssinian banana</name>
    <name type="synonym">Musa ensete</name>
    <dbReference type="NCBI Taxonomy" id="4639"/>
    <lineage>
        <taxon>Eukaryota</taxon>
        <taxon>Viridiplantae</taxon>
        <taxon>Streptophyta</taxon>
        <taxon>Embryophyta</taxon>
        <taxon>Tracheophyta</taxon>
        <taxon>Spermatophyta</taxon>
        <taxon>Magnoliopsida</taxon>
        <taxon>Liliopsida</taxon>
        <taxon>Zingiberales</taxon>
        <taxon>Musaceae</taxon>
        <taxon>Ensete</taxon>
    </lineage>
</organism>
<gene>
    <name evidence="1" type="ORF">OPV22_023714</name>
</gene>
<dbReference type="EMBL" id="JAQQAF010000006">
    <property type="protein sequence ID" value="KAJ8479987.1"/>
    <property type="molecule type" value="Genomic_DNA"/>
</dbReference>
<dbReference type="AlphaFoldDB" id="A0AAV8QTK2"/>
<evidence type="ECO:0000313" key="2">
    <source>
        <dbReference type="Proteomes" id="UP001222027"/>
    </source>
</evidence>
<comment type="caution">
    <text evidence="1">The sequence shown here is derived from an EMBL/GenBank/DDBJ whole genome shotgun (WGS) entry which is preliminary data.</text>
</comment>
<accession>A0AAV8QTK2</accession>
<protein>
    <submittedName>
        <fullName evidence="1">Uncharacterized protein</fullName>
    </submittedName>
</protein>
<dbReference type="Proteomes" id="UP001222027">
    <property type="component" value="Unassembled WGS sequence"/>
</dbReference>
<proteinExistence type="predicted"/>
<reference evidence="1 2" key="1">
    <citation type="submission" date="2022-12" db="EMBL/GenBank/DDBJ databases">
        <title>Chromosome-scale assembly of the Ensete ventricosum genome.</title>
        <authorList>
            <person name="Dussert Y."/>
            <person name="Stocks J."/>
            <person name="Wendawek A."/>
            <person name="Woldeyes F."/>
            <person name="Nichols R.A."/>
            <person name="Borrell J.S."/>
        </authorList>
    </citation>
    <scope>NUCLEOTIDE SEQUENCE [LARGE SCALE GENOMIC DNA]</scope>
    <source>
        <strain evidence="2">cv. Maze</strain>
        <tissue evidence="1">Seeds</tissue>
    </source>
</reference>
<name>A0AAV8QTK2_ENSVE</name>
<evidence type="ECO:0000313" key="1">
    <source>
        <dbReference type="EMBL" id="KAJ8479987.1"/>
    </source>
</evidence>
<keyword evidence="2" id="KW-1185">Reference proteome</keyword>